<keyword evidence="13" id="KW-0812">Transmembrane</keyword>
<dbReference type="PRINTS" id="PR00723">
    <property type="entry name" value="SUBTILISIN"/>
</dbReference>
<feature type="domain" description="P/Homo B" evidence="14">
    <location>
        <begin position="535"/>
        <end position="713"/>
    </location>
</feature>
<dbReference type="GO" id="GO:0016485">
    <property type="term" value="P:protein processing"/>
    <property type="evidence" value="ECO:0007669"/>
    <property type="project" value="TreeGrafter"/>
</dbReference>
<dbReference type="Gene3D" id="3.40.50.200">
    <property type="entry name" value="Peptidase S8/S53 domain"/>
    <property type="match status" value="1"/>
</dbReference>
<dbReference type="AlphaFoldDB" id="A0AAV4IUD2"/>
<feature type="region of interest" description="Disordered" evidence="12">
    <location>
        <begin position="254"/>
        <end position="275"/>
    </location>
</feature>
<proteinExistence type="inferred from homology"/>
<keyword evidence="8" id="KW-1015">Disulfide bond</keyword>
<dbReference type="Pfam" id="PF00082">
    <property type="entry name" value="Peptidase_S8"/>
    <property type="match status" value="1"/>
</dbReference>
<accession>A0AAV4IUD2</accession>
<keyword evidence="4" id="KW-0732">Signal</keyword>
<dbReference type="Pfam" id="PF16470">
    <property type="entry name" value="S8_pro-domain"/>
    <property type="match status" value="1"/>
</dbReference>
<dbReference type="PROSITE" id="PS51829">
    <property type="entry name" value="P_HOMO_B"/>
    <property type="match status" value="1"/>
</dbReference>
<dbReference type="InterPro" id="IPR002884">
    <property type="entry name" value="P_dom"/>
</dbReference>
<dbReference type="GO" id="GO:0000139">
    <property type="term" value="C:Golgi membrane"/>
    <property type="evidence" value="ECO:0007669"/>
    <property type="project" value="TreeGrafter"/>
</dbReference>
<dbReference type="PROSITE" id="PS00138">
    <property type="entry name" value="SUBTILASE_SER"/>
    <property type="match status" value="1"/>
</dbReference>
<keyword evidence="16" id="KW-1185">Reference proteome</keyword>
<keyword evidence="5 11" id="KW-0378">Hydrolase</keyword>
<reference evidence="15 16" key="1">
    <citation type="journal article" date="2021" name="Elife">
        <title>Chloroplast acquisition without the gene transfer in kleptoplastic sea slugs, Plakobranchus ocellatus.</title>
        <authorList>
            <person name="Maeda T."/>
            <person name="Takahashi S."/>
            <person name="Yoshida T."/>
            <person name="Shimamura S."/>
            <person name="Takaki Y."/>
            <person name="Nagai Y."/>
            <person name="Toyoda A."/>
            <person name="Suzuki Y."/>
            <person name="Arimoto A."/>
            <person name="Ishii H."/>
            <person name="Satoh N."/>
            <person name="Nishiyama T."/>
            <person name="Hasebe M."/>
            <person name="Maruyama T."/>
            <person name="Minagawa J."/>
            <person name="Obokata J."/>
            <person name="Shigenobu S."/>
        </authorList>
    </citation>
    <scope>NUCLEOTIDE SEQUENCE [LARGE SCALE GENOMIC DNA]</scope>
</reference>
<dbReference type="PANTHER" id="PTHR42884:SF23">
    <property type="entry name" value="FURIN-LIKE PROTEASE 2"/>
    <property type="match status" value="1"/>
</dbReference>
<comment type="similarity">
    <text evidence="1">Belongs to the peptidase S8 family. Furin subfamily.</text>
</comment>
<dbReference type="Gene3D" id="3.30.70.850">
    <property type="entry name" value="Peptidase S8, pro-domain"/>
    <property type="match status" value="1"/>
</dbReference>
<gene>
    <name evidence="15" type="ORF">ElyMa_004881000</name>
</gene>
<dbReference type="Proteomes" id="UP000762676">
    <property type="component" value="Unassembled WGS sequence"/>
</dbReference>
<dbReference type="InterPro" id="IPR038466">
    <property type="entry name" value="S8_pro-domain_sf"/>
</dbReference>
<evidence type="ECO:0000256" key="1">
    <source>
        <dbReference type="ARBA" id="ARBA00005325"/>
    </source>
</evidence>
<evidence type="ECO:0000256" key="10">
    <source>
        <dbReference type="PIRSR" id="PIRSR615500-1"/>
    </source>
</evidence>
<keyword evidence="3" id="KW-0165">Cleavage on pair of basic residues</keyword>
<dbReference type="InterPro" id="IPR022398">
    <property type="entry name" value="Peptidase_S8_His-AS"/>
</dbReference>
<dbReference type="FunFam" id="3.40.50.200:FF:000021">
    <property type="entry name" value="Proprotein convertase subtilisin/kexin type 5a"/>
    <property type="match status" value="1"/>
</dbReference>
<keyword evidence="2 11" id="KW-0645">Protease</keyword>
<dbReference type="InterPro" id="IPR015500">
    <property type="entry name" value="Peptidase_S8_subtilisin-rel"/>
</dbReference>
<evidence type="ECO:0000256" key="2">
    <source>
        <dbReference type="ARBA" id="ARBA00022670"/>
    </source>
</evidence>
<keyword evidence="13" id="KW-1133">Transmembrane helix</keyword>
<evidence type="ECO:0000256" key="11">
    <source>
        <dbReference type="PROSITE-ProRule" id="PRU01240"/>
    </source>
</evidence>
<evidence type="ECO:0000313" key="16">
    <source>
        <dbReference type="Proteomes" id="UP000762676"/>
    </source>
</evidence>
<name>A0AAV4IUD2_9GAST</name>
<keyword evidence="9" id="KW-0325">Glycoprotein</keyword>
<feature type="active site" description="Charge relay system" evidence="10 11">
    <location>
        <position position="460"/>
    </location>
</feature>
<evidence type="ECO:0000256" key="7">
    <source>
        <dbReference type="ARBA" id="ARBA00023145"/>
    </source>
</evidence>
<dbReference type="InterPro" id="IPR023828">
    <property type="entry name" value="Peptidase_S8_Ser-AS"/>
</dbReference>
<dbReference type="PROSITE" id="PS00137">
    <property type="entry name" value="SUBTILASE_HIS"/>
    <property type="match status" value="1"/>
</dbReference>
<evidence type="ECO:0000256" key="13">
    <source>
        <dbReference type="SAM" id="Phobius"/>
    </source>
</evidence>
<dbReference type="SUPFAM" id="SSF54897">
    <property type="entry name" value="Protease propeptides/inhibitors"/>
    <property type="match status" value="1"/>
</dbReference>
<dbReference type="GO" id="GO:0004252">
    <property type="term" value="F:serine-type endopeptidase activity"/>
    <property type="evidence" value="ECO:0007669"/>
    <property type="project" value="UniProtKB-UniRule"/>
</dbReference>
<dbReference type="SUPFAM" id="SSF52743">
    <property type="entry name" value="Subtilisin-like"/>
    <property type="match status" value="1"/>
</dbReference>
<evidence type="ECO:0000256" key="8">
    <source>
        <dbReference type="ARBA" id="ARBA00023157"/>
    </source>
</evidence>
<evidence type="ECO:0000256" key="3">
    <source>
        <dbReference type="ARBA" id="ARBA00022685"/>
    </source>
</evidence>
<dbReference type="InterPro" id="IPR034182">
    <property type="entry name" value="Kexin/furin"/>
</dbReference>
<protein>
    <submittedName>
        <fullName evidence="15">Neuroendocrine convertase 2-like</fullName>
    </submittedName>
</protein>
<evidence type="ECO:0000256" key="5">
    <source>
        <dbReference type="ARBA" id="ARBA00022801"/>
    </source>
</evidence>
<dbReference type="Pfam" id="PF01483">
    <property type="entry name" value="P_proprotein"/>
    <property type="match status" value="1"/>
</dbReference>
<organism evidence="15 16">
    <name type="scientific">Elysia marginata</name>
    <dbReference type="NCBI Taxonomy" id="1093978"/>
    <lineage>
        <taxon>Eukaryota</taxon>
        <taxon>Metazoa</taxon>
        <taxon>Spiralia</taxon>
        <taxon>Lophotrochozoa</taxon>
        <taxon>Mollusca</taxon>
        <taxon>Gastropoda</taxon>
        <taxon>Heterobranchia</taxon>
        <taxon>Euthyneura</taxon>
        <taxon>Panpulmonata</taxon>
        <taxon>Sacoglossa</taxon>
        <taxon>Placobranchoidea</taxon>
        <taxon>Plakobranchidae</taxon>
        <taxon>Elysia</taxon>
    </lineage>
</organism>
<dbReference type="InterPro" id="IPR008979">
    <property type="entry name" value="Galactose-bd-like_sf"/>
</dbReference>
<sequence length="849" mass="94584">MLKRKSWTNSLQTFVAILFQIIFAAHLIIGVWAEYKSEIDRGVREGGEKVDTQNRDSGLYLNAFAIKLKDEQGREIAKRIAFDYGFRLKYELPHSKIFILERSDVSGRSKRSADTHLSSLREDPRIEHAQQEVLLHRAKRRIVHDKQYELPIRAISDSSVYKRVQPEPLLAQRDNVYGGGGRNGPSFRDPLFEDMWYLVNKGQSGGERGLDMNVGVVWENGITGKGVVVCILDDGIDHTHADLKDNYDPEASADLNDKYDFTDDPMPDTSDKDNSHGTRCAGEIAAAANNNVCGVGIAYEAKIGGVRVLDGPVSDSLEAEAISFNRHYIDIYSASWGPSDDGATMEGPRHLALNALLEGVKKGRKGLGSIFVWATGNGGMYGDDCSADGYVSRPETLSVGSVNDWGRSPFFMENCSSTLAVVPSGGEDYRGQEADMGEVKLKVVTTDMSGGCIENFQGTSSAAPLAAGCIANVLQANPNLTWRDVQHIVVQGSRVPSVDVSWTINGAGRHVSPRFGFGLLDCGRMVELAQTWQPVPNQRVCNTTRQSYRPLKYKGKVSESIMSDGCLNSDIGASPAQSNTIDRLEHVQVFIKMSSEMRGETSISLVSPAGTRSVLLSPRPLDDHSGDWGFIFMTVHSWDESPRGKWTLEVHHVPQKRKRPEREFEPTDKLGRLKQALKDLDRKKRDSDGEESREDIVGYVKEWSLALYGTHGTRHDRTSLFRDRKQSAYHPSSQDMAEIKKREVELSHGVKVKRAQDGPKSLNLIEETNKFQRKNDREGKREELAETLWNLLHAHGGRDVRKRVLQGASNSKMETVEGSNDLSRADKLRQLTRLTKELLAELDKRDNSL</sequence>
<dbReference type="Gene3D" id="2.60.120.260">
    <property type="entry name" value="Galactose-binding domain-like"/>
    <property type="match status" value="1"/>
</dbReference>
<dbReference type="PANTHER" id="PTHR42884">
    <property type="entry name" value="PROPROTEIN CONVERTASE SUBTILISIN/KEXIN-RELATED"/>
    <property type="match status" value="1"/>
</dbReference>
<feature type="region of interest" description="Disordered" evidence="12">
    <location>
        <begin position="652"/>
        <end position="691"/>
    </location>
</feature>
<feature type="active site" description="Charge relay system" evidence="10 11">
    <location>
        <position position="276"/>
    </location>
</feature>
<dbReference type="SUPFAM" id="SSF49785">
    <property type="entry name" value="Galactose-binding domain-like"/>
    <property type="match status" value="1"/>
</dbReference>
<evidence type="ECO:0000256" key="6">
    <source>
        <dbReference type="ARBA" id="ARBA00022825"/>
    </source>
</evidence>
<dbReference type="PROSITE" id="PS00136">
    <property type="entry name" value="SUBTILASE_ASP"/>
    <property type="match status" value="1"/>
</dbReference>
<dbReference type="InterPro" id="IPR023827">
    <property type="entry name" value="Peptidase_S8_Asp-AS"/>
</dbReference>
<dbReference type="InterPro" id="IPR036852">
    <property type="entry name" value="Peptidase_S8/S53_dom_sf"/>
</dbReference>
<keyword evidence="13" id="KW-0472">Membrane</keyword>
<dbReference type="CDD" id="cd04059">
    <property type="entry name" value="Peptidases_S8_Protein_convertases_Kexins_Furin-like"/>
    <property type="match status" value="1"/>
</dbReference>
<dbReference type="EMBL" id="BMAT01009762">
    <property type="protein sequence ID" value="GFS13299.1"/>
    <property type="molecule type" value="Genomic_DNA"/>
</dbReference>
<keyword evidence="7" id="KW-0865">Zymogen</keyword>
<evidence type="ECO:0000313" key="15">
    <source>
        <dbReference type="EMBL" id="GFS13299.1"/>
    </source>
</evidence>
<comment type="caution">
    <text evidence="15">The sequence shown here is derived from an EMBL/GenBank/DDBJ whole genome shotgun (WGS) entry which is preliminary data.</text>
</comment>
<dbReference type="GO" id="GO:0005802">
    <property type="term" value="C:trans-Golgi network"/>
    <property type="evidence" value="ECO:0007669"/>
    <property type="project" value="TreeGrafter"/>
</dbReference>
<evidence type="ECO:0000256" key="9">
    <source>
        <dbReference type="ARBA" id="ARBA00023180"/>
    </source>
</evidence>
<feature type="transmembrane region" description="Helical" evidence="13">
    <location>
        <begin position="12"/>
        <end position="33"/>
    </location>
</feature>
<dbReference type="PROSITE" id="PS51892">
    <property type="entry name" value="SUBTILASE"/>
    <property type="match status" value="1"/>
</dbReference>
<keyword evidence="6 11" id="KW-0720">Serine protease</keyword>
<evidence type="ECO:0000259" key="14">
    <source>
        <dbReference type="PROSITE" id="PS51829"/>
    </source>
</evidence>
<feature type="active site" description="Charge relay system" evidence="10 11">
    <location>
        <position position="233"/>
    </location>
</feature>
<dbReference type="InterPro" id="IPR000209">
    <property type="entry name" value="Peptidase_S8/S53_dom"/>
</dbReference>
<evidence type="ECO:0000256" key="12">
    <source>
        <dbReference type="SAM" id="MobiDB-lite"/>
    </source>
</evidence>
<evidence type="ECO:0000256" key="4">
    <source>
        <dbReference type="ARBA" id="ARBA00022729"/>
    </source>
</evidence>
<dbReference type="InterPro" id="IPR032815">
    <property type="entry name" value="S8_pro-domain"/>
</dbReference>
<feature type="compositionally biased region" description="Basic and acidic residues" evidence="12">
    <location>
        <begin position="660"/>
        <end position="687"/>
    </location>
</feature>